<feature type="domain" description="Alpha-D-phosphohexomutase C-terminal" evidence="9">
    <location>
        <begin position="396"/>
        <end position="461"/>
    </location>
</feature>
<dbReference type="KEGG" id="vtr:MYVALT_C_00080"/>
<dbReference type="GO" id="GO:0004615">
    <property type="term" value="F:phosphomannomutase activity"/>
    <property type="evidence" value="ECO:0007669"/>
    <property type="project" value="TreeGrafter"/>
</dbReference>
<evidence type="ECO:0000256" key="8">
    <source>
        <dbReference type="RuleBase" id="RU004327"/>
    </source>
</evidence>
<dbReference type="Pfam" id="PF02878">
    <property type="entry name" value="PGM_PMM_I"/>
    <property type="match status" value="1"/>
</dbReference>
<sequence>MLGMPLKKSYSTKKEEFEMNRRYFGTDGIRGKVGEPPITPDFMLRLGYSAGKVLAGVSPISSARPTILIGKDTRISGYMLEAALEAGFSAAGIDVMLAGPMPTPGIAYLTRALRLAAGIVISASHNPYYDNGIKFFSSHGNKLPDEIEYAIESQIKQPIICAPSERLGKAHRLDDAAGRYIEFCKSTFPAEFDLRGLKLVVDCANGAAYHIAPHVFHELGAEVISLGVTPNGLNINDGVGSAAPDMLVATVQANHADLGIALDGDSDRLKVVDAAGRLYNGDELLYVLLKDRIITHGSVPGAVGTLMTNLAVEVALQQLGIKFVRAPVGDRYILEQLRERGWQLGAEGSGHILSLDHHTTGDGIVSALLVLAAIKRSGQMLAQLLNGLILFPQMLINIHILPGADWQNNVAIRKAVEQAKSALGHSGRVLIRASGTEPLLRVMVEAQQLDKASAYAQAIAEVARGECGVV</sequence>
<evidence type="ECO:0000313" key="14">
    <source>
        <dbReference type="Proteomes" id="UP000693996"/>
    </source>
</evidence>
<dbReference type="GO" id="GO:0006048">
    <property type="term" value="P:UDP-N-acetylglucosamine biosynthetic process"/>
    <property type="evidence" value="ECO:0007669"/>
    <property type="project" value="TreeGrafter"/>
</dbReference>
<dbReference type="FunFam" id="3.40.120.10:FF:000003">
    <property type="entry name" value="Phosphoglucosamine mutase"/>
    <property type="match status" value="1"/>
</dbReference>
<feature type="modified residue" description="Phosphoserine" evidence="6">
    <location>
        <position position="124"/>
    </location>
</feature>
<feature type="binding site" description="via phosphate group" evidence="6">
    <location>
        <position position="124"/>
    </location>
    <ligand>
        <name>Mg(2+)</name>
        <dbReference type="ChEBI" id="CHEBI:18420"/>
    </ligand>
</feature>
<feature type="domain" description="Alpha-D-phosphohexomutase alpha/beta/alpha" evidence="11">
    <location>
        <begin position="179"/>
        <end position="276"/>
    </location>
</feature>
<comment type="cofactor">
    <cofactor evidence="6">
        <name>Mg(2+)</name>
        <dbReference type="ChEBI" id="CHEBI:18420"/>
    </cofactor>
    <text evidence="6">Binds 1 Mg(2+) ion per subunit.</text>
</comment>
<dbReference type="NCBIfam" id="NF008139">
    <property type="entry name" value="PRK10887.1"/>
    <property type="match status" value="1"/>
</dbReference>
<dbReference type="InterPro" id="IPR005845">
    <property type="entry name" value="A-D-PHexomutase_a/b/a-II"/>
</dbReference>
<dbReference type="PANTHER" id="PTHR42946:SF1">
    <property type="entry name" value="PHOSPHOGLUCOMUTASE (ALPHA-D-GLUCOSE-1,6-BISPHOSPHATE-DEPENDENT)"/>
    <property type="match status" value="1"/>
</dbReference>
<evidence type="ECO:0000259" key="12">
    <source>
        <dbReference type="Pfam" id="PF02880"/>
    </source>
</evidence>
<dbReference type="PROSITE" id="PS00710">
    <property type="entry name" value="PGM_PMM"/>
    <property type="match status" value="1"/>
</dbReference>
<dbReference type="Pfam" id="PF02879">
    <property type="entry name" value="PGM_PMM_II"/>
    <property type="match status" value="1"/>
</dbReference>
<feature type="binding site" evidence="6">
    <location>
        <position position="267"/>
    </location>
    <ligand>
        <name>Mg(2+)</name>
        <dbReference type="ChEBI" id="CHEBI:18420"/>
    </ligand>
</feature>
<keyword evidence="3 6" id="KW-0479">Metal-binding</keyword>
<dbReference type="InterPro" id="IPR005846">
    <property type="entry name" value="A-D-PHexomutase_a/b/a-III"/>
</dbReference>
<comment type="function">
    <text evidence="6 8">Catalyzes the conversion of glucosamine-6-phosphate to glucosamine-1-phosphate.</text>
</comment>
<dbReference type="InterPro" id="IPR006352">
    <property type="entry name" value="GlmM_bact"/>
</dbReference>
<accession>A0A916JSC4</accession>
<dbReference type="FunFam" id="3.40.120.10:FF:000001">
    <property type="entry name" value="Phosphoglucosamine mutase"/>
    <property type="match status" value="1"/>
</dbReference>
<evidence type="ECO:0000256" key="7">
    <source>
        <dbReference type="RuleBase" id="RU004326"/>
    </source>
</evidence>
<dbReference type="CDD" id="cd05802">
    <property type="entry name" value="GlmM"/>
    <property type="match status" value="1"/>
</dbReference>
<dbReference type="PANTHER" id="PTHR42946">
    <property type="entry name" value="PHOSPHOHEXOSE MUTASE"/>
    <property type="match status" value="1"/>
</dbReference>
<gene>
    <name evidence="6 13" type="primary">glmM</name>
    <name evidence="13" type="ORF">MYVALT_C_00080</name>
</gene>
<proteinExistence type="inferred from homology"/>
<dbReference type="Proteomes" id="UP000693996">
    <property type="component" value="Chromosome"/>
</dbReference>
<evidence type="ECO:0000259" key="10">
    <source>
        <dbReference type="Pfam" id="PF02878"/>
    </source>
</evidence>
<dbReference type="InterPro" id="IPR016066">
    <property type="entry name" value="A-D-PHexomutase_CS"/>
</dbReference>
<dbReference type="InterPro" id="IPR005844">
    <property type="entry name" value="A-D-PHexomutase_a/b/a-I"/>
</dbReference>
<protein>
    <recommendedName>
        <fullName evidence="6 8">Phosphoglucosamine mutase</fullName>
        <ecNumber evidence="6 8">5.4.2.10</ecNumber>
    </recommendedName>
</protein>
<evidence type="ECO:0000256" key="3">
    <source>
        <dbReference type="ARBA" id="ARBA00022723"/>
    </source>
</evidence>
<comment type="catalytic activity">
    <reaction evidence="6 8">
        <text>alpha-D-glucosamine 1-phosphate = D-glucosamine 6-phosphate</text>
        <dbReference type="Rhea" id="RHEA:23424"/>
        <dbReference type="ChEBI" id="CHEBI:58516"/>
        <dbReference type="ChEBI" id="CHEBI:58725"/>
        <dbReference type="EC" id="5.4.2.10"/>
    </reaction>
</comment>
<dbReference type="InterPro" id="IPR005843">
    <property type="entry name" value="A-D-PHexomutase_C"/>
</dbReference>
<feature type="active site" description="Phosphoserine intermediate" evidence="6">
    <location>
        <position position="124"/>
    </location>
</feature>
<dbReference type="GO" id="GO:0005829">
    <property type="term" value="C:cytosol"/>
    <property type="evidence" value="ECO:0007669"/>
    <property type="project" value="TreeGrafter"/>
</dbReference>
<reference evidence="13" key="1">
    <citation type="submission" date="2021-06" db="EMBL/GenBank/DDBJ databases">
        <authorList>
            <person name="Szabo G."/>
        </authorList>
    </citation>
    <scope>NUCLEOTIDE SEQUENCE</scope>
    <source>
        <strain evidence="13">MYVALT</strain>
    </source>
</reference>
<comment type="PTM">
    <text evidence="6">Activated by phosphorylation.</text>
</comment>
<dbReference type="AlphaFoldDB" id="A0A916JSC4"/>
<evidence type="ECO:0000259" key="9">
    <source>
        <dbReference type="Pfam" id="PF00408"/>
    </source>
</evidence>
<dbReference type="InterPro" id="IPR050060">
    <property type="entry name" value="Phosphoglucosamine_mutase"/>
</dbReference>
<comment type="similarity">
    <text evidence="1 6 7">Belongs to the phosphohexose mutase family.</text>
</comment>
<dbReference type="EC" id="5.4.2.10" evidence="6 8"/>
<dbReference type="GO" id="GO:0008966">
    <property type="term" value="F:phosphoglucosamine mutase activity"/>
    <property type="evidence" value="ECO:0007669"/>
    <property type="project" value="UniProtKB-UniRule"/>
</dbReference>
<dbReference type="EMBL" id="OU343031">
    <property type="protein sequence ID" value="CAG7598933.1"/>
    <property type="molecule type" value="Genomic_DNA"/>
</dbReference>
<keyword evidence="5 6" id="KW-0413">Isomerase</keyword>
<dbReference type="GO" id="GO:0009252">
    <property type="term" value="P:peptidoglycan biosynthetic process"/>
    <property type="evidence" value="ECO:0007669"/>
    <property type="project" value="UniProtKB-ARBA"/>
</dbReference>
<keyword evidence="2 6" id="KW-0597">Phosphoprotein</keyword>
<evidence type="ECO:0000256" key="6">
    <source>
        <dbReference type="HAMAP-Rule" id="MF_01554"/>
    </source>
</evidence>
<keyword evidence="14" id="KW-1185">Reference proteome</keyword>
<name>A0A916JSC4_9BURK</name>
<dbReference type="Pfam" id="PF02880">
    <property type="entry name" value="PGM_PMM_III"/>
    <property type="match status" value="1"/>
</dbReference>
<dbReference type="HAMAP" id="MF_01554_B">
    <property type="entry name" value="GlmM_B"/>
    <property type="match status" value="1"/>
</dbReference>
<feature type="domain" description="Alpha-D-phosphohexomutase alpha/beta/alpha" evidence="12">
    <location>
        <begin position="280"/>
        <end position="387"/>
    </location>
</feature>
<dbReference type="FunFam" id="3.30.310.50:FF:000001">
    <property type="entry name" value="Phosphoglucosamine mutase"/>
    <property type="match status" value="1"/>
</dbReference>
<evidence type="ECO:0000313" key="13">
    <source>
        <dbReference type="EMBL" id="CAG7598933.1"/>
    </source>
</evidence>
<dbReference type="NCBIfam" id="TIGR01455">
    <property type="entry name" value="glmM"/>
    <property type="match status" value="1"/>
</dbReference>
<dbReference type="GO" id="GO:0005975">
    <property type="term" value="P:carbohydrate metabolic process"/>
    <property type="evidence" value="ECO:0007669"/>
    <property type="project" value="InterPro"/>
</dbReference>
<evidence type="ECO:0000256" key="5">
    <source>
        <dbReference type="ARBA" id="ARBA00023235"/>
    </source>
</evidence>
<feature type="domain" description="Alpha-D-phosphohexomutase alpha/beta/alpha" evidence="10">
    <location>
        <begin position="21"/>
        <end position="157"/>
    </location>
</feature>
<feature type="binding site" evidence="6">
    <location>
        <position position="265"/>
    </location>
    <ligand>
        <name>Mg(2+)</name>
        <dbReference type="ChEBI" id="CHEBI:18420"/>
    </ligand>
</feature>
<dbReference type="GO" id="GO:0000287">
    <property type="term" value="F:magnesium ion binding"/>
    <property type="evidence" value="ECO:0007669"/>
    <property type="project" value="UniProtKB-UniRule"/>
</dbReference>
<feature type="binding site" evidence="6">
    <location>
        <position position="263"/>
    </location>
    <ligand>
        <name>Mg(2+)</name>
        <dbReference type="ChEBI" id="CHEBI:18420"/>
    </ligand>
</feature>
<dbReference type="Pfam" id="PF00408">
    <property type="entry name" value="PGM_PMM_IV"/>
    <property type="match status" value="1"/>
</dbReference>
<evidence type="ECO:0000256" key="1">
    <source>
        <dbReference type="ARBA" id="ARBA00010231"/>
    </source>
</evidence>
<organism evidence="13 14">
    <name type="scientific">Candidatus Vallotiella hemipterorum</name>
    <dbReference type="NCBI Taxonomy" id="1177213"/>
    <lineage>
        <taxon>Bacteria</taxon>
        <taxon>Pseudomonadati</taxon>
        <taxon>Pseudomonadota</taxon>
        <taxon>Betaproteobacteria</taxon>
        <taxon>Burkholderiales</taxon>
        <taxon>Burkholderiaceae</taxon>
        <taxon>Candidatus Vallotiella</taxon>
    </lineage>
</organism>
<keyword evidence="4 6" id="KW-0460">Magnesium</keyword>
<evidence type="ECO:0000256" key="4">
    <source>
        <dbReference type="ARBA" id="ARBA00022842"/>
    </source>
</evidence>
<evidence type="ECO:0000256" key="2">
    <source>
        <dbReference type="ARBA" id="ARBA00022553"/>
    </source>
</evidence>
<evidence type="ECO:0000259" key="11">
    <source>
        <dbReference type="Pfam" id="PF02879"/>
    </source>
</evidence>